<gene>
    <name evidence="1" type="ORF">G7Y31_01870</name>
</gene>
<dbReference type="EMBL" id="CP064954">
    <property type="protein sequence ID" value="QPK79483.1"/>
    <property type="molecule type" value="Genomic_DNA"/>
</dbReference>
<sequence>MTEPRYFEGIQRQLERVQIVVDPKPGRKQWESNPRAVVEHCVERRNNDLKDCGKGTRDKDPFRAVFAVVDVDQWDLPPKGGGPSQLQQAISLAQAEGVNLIISNCKFEVWLLYHVREKIGVGCSSLSSSCESSGLLEGKNLSKSFPFGDYKVACQRADSQSLSEFGNVGSYPSTAMPRFFDIVA</sequence>
<keyword evidence="2" id="KW-1185">Reference proteome</keyword>
<dbReference type="InterPro" id="IPR025591">
    <property type="entry name" value="RloB"/>
</dbReference>
<proteinExistence type="predicted"/>
<protein>
    <submittedName>
        <fullName evidence="1">RloB domain-containing protein</fullName>
    </submittedName>
</protein>
<dbReference type="AlphaFoldDB" id="A0A7T0PA44"/>
<evidence type="ECO:0000313" key="2">
    <source>
        <dbReference type="Proteomes" id="UP000594681"/>
    </source>
</evidence>
<dbReference type="KEGG" id="cliz:G7Y31_01870"/>
<name>A0A7T0PA44_9CORY</name>
<reference evidence="1 2" key="1">
    <citation type="submission" date="2020-11" db="EMBL/GenBank/DDBJ databases">
        <title>Corynebacterium sp. ZJ-599.</title>
        <authorList>
            <person name="Zhou J."/>
        </authorList>
    </citation>
    <scope>NUCLEOTIDE SEQUENCE [LARGE SCALE GENOMIC DNA]</scope>
    <source>
        <strain evidence="1 2">ZJ-599</strain>
    </source>
</reference>
<dbReference type="Pfam" id="PF13707">
    <property type="entry name" value="RloB"/>
    <property type="match status" value="1"/>
</dbReference>
<dbReference type="Proteomes" id="UP000594681">
    <property type="component" value="Chromosome"/>
</dbReference>
<organism evidence="1 2">
    <name type="scientific">Corynebacterium lizhenjunii</name>
    <dbReference type="NCBI Taxonomy" id="2709394"/>
    <lineage>
        <taxon>Bacteria</taxon>
        <taxon>Bacillati</taxon>
        <taxon>Actinomycetota</taxon>
        <taxon>Actinomycetes</taxon>
        <taxon>Mycobacteriales</taxon>
        <taxon>Corynebacteriaceae</taxon>
        <taxon>Corynebacterium</taxon>
    </lineage>
</organism>
<accession>A0A7T0PA44</accession>
<evidence type="ECO:0000313" key="1">
    <source>
        <dbReference type="EMBL" id="QPK79483.1"/>
    </source>
</evidence>